<dbReference type="AlphaFoldDB" id="A0A0A0KGS4"/>
<accession>A0A0A0KGS4</accession>
<evidence type="ECO:0000313" key="1">
    <source>
        <dbReference type="EMBL" id="KGN48955.1"/>
    </source>
</evidence>
<reference evidence="1 2" key="1">
    <citation type="journal article" date="2009" name="Nat. Genet.">
        <title>The genome of the cucumber, Cucumis sativus L.</title>
        <authorList>
            <person name="Huang S."/>
            <person name="Li R."/>
            <person name="Zhang Z."/>
            <person name="Li L."/>
            <person name="Gu X."/>
            <person name="Fan W."/>
            <person name="Lucas W.J."/>
            <person name="Wang X."/>
            <person name="Xie B."/>
            <person name="Ni P."/>
            <person name="Ren Y."/>
            <person name="Zhu H."/>
            <person name="Li J."/>
            <person name="Lin K."/>
            <person name="Jin W."/>
            <person name="Fei Z."/>
            <person name="Li G."/>
            <person name="Staub J."/>
            <person name="Kilian A."/>
            <person name="van der Vossen E.A."/>
            <person name="Wu Y."/>
            <person name="Guo J."/>
            <person name="He J."/>
            <person name="Jia Z."/>
            <person name="Ren Y."/>
            <person name="Tian G."/>
            <person name="Lu Y."/>
            <person name="Ruan J."/>
            <person name="Qian W."/>
            <person name="Wang M."/>
            <person name="Huang Q."/>
            <person name="Li B."/>
            <person name="Xuan Z."/>
            <person name="Cao J."/>
            <person name="Asan"/>
            <person name="Wu Z."/>
            <person name="Zhang J."/>
            <person name="Cai Q."/>
            <person name="Bai Y."/>
            <person name="Zhao B."/>
            <person name="Han Y."/>
            <person name="Li Y."/>
            <person name="Li X."/>
            <person name="Wang S."/>
            <person name="Shi Q."/>
            <person name="Liu S."/>
            <person name="Cho W.K."/>
            <person name="Kim J.Y."/>
            <person name="Xu Y."/>
            <person name="Heller-Uszynska K."/>
            <person name="Miao H."/>
            <person name="Cheng Z."/>
            <person name="Zhang S."/>
            <person name="Wu J."/>
            <person name="Yang Y."/>
            <person name="Kang H."/>
            <person name="Li M."/>
            <person name="Liang H."/>
            <person name="Ren X."/>
            <person name="Shi Z."/>
            <person name="Wen M."/>
            <person name="Jian M."/>
            <person name="Yang H."/>
            <person name="Zhang G."/>
            <person name="Yang Z."/>
            <person name="Chen R."/>
            <person name="Liu S."/>
            <person name="Li J."/>
            <person name="Ma L."/>
            <person name="Liu H."/>
            <person name="Zhou Y."/>
            <person name="Zhao J."/>
            <person name="Fang X."/>
            <person name="Li G."/>
            <person name="Fang L."/>
            <person name="Li Y."/>
            <person name="Liu D."/>
            <person name="Zheng H."/>
            <person name="Zhang Y."/>
            <person name="Qin N."/>
            <person name="Li Z."/>
            <person name="Yang G."/>
            <person name="Yang S."/>
            <person name="Bolund L."/>
            <person name="Kristiansen K."/>
            <person name="Zheng H."/>
            <person name="Li S."/>
            <person name="Zhang X."/>
            <person name="Yang H."/>
            <person name="Wang J."/>
            <person name="Sun R."/>
            <person name="Zhang B."/>
            <person name="Jiang S."/>
            <person name="Wang J."/>
            <person name="Du Y."/>
            <person name="Li S."/>
        </authorList>
    </citation>
    <scope>NUCLEOTIDE SEQUENCE [LARGE SCALE GENOMIC DNA]</scope>
    <source>
        <strain evidence="2">cv. 9930</strain>
    </source>
</reference>
<name>A0A0A0KGS4_CUCSA</name>
<gene>
    <name evidence="1" type="ORF">Csa_6G507285</name>
</gene>
<dbReference type="EMBL" id="CM002927">
    <property type="protein sequence ID" value="KGN48955.1"/>
    <property type="molecule type" value="Genomic_DNA"/>
</dbReference>
<keyword evidence="2" id="KW-1185">Reference proteome</keyword>
<evidence type="ECO:0000313" key="2">
    <source>
        <dbReference type="Proteomes" id="UP000029981"/>
    </source>
</evidence>
<protein>
    <submittedName>
        <fullName evidence="1">Uncharacterized protein</fullName>
    </submittedName>
</protein>
<dbReference type="Proteomes" id="UP000029981">
    <property type="component" value="Chromosome 6"/>
</dbReference>
<sequence length="105" mass="11823">MERSCPCKSISISLGESSGSNALSRLSISWYSNGYSSLCSGTSWSMSFFRNLRIFFFIHGIGANKSKDMPKKVLVIRKATDERHDLERNDELMYSSILLQSSLSK</sequence>
<organism evidence="1 2">
    <name type="scientific">Cucumis sativus</name>
    <name type="common">Cucumber</name>
    <dbReference type="NCBI Taxonomy" id="3659"/>
    <lineage>
        <taxon>Eukaryota</taxon>
        <taxon>Viridiplantae</taxon>
        <taxon>Streptophyta</taxon>
        <taxon>Embryophyta</taxon>
        <taxon>Tracheophyta</taxon>
        <taxon>Spermatophyta</taxon>
        <taxon>Magnoliopsida</taxon>
        <taxon>eudicotyledons</taxon>
        <taxon>Gunneridae</taxon>
        <taxon>Pentapetalae</taxon>
        <taxon>rosids</taxon>
        <taxon>fabids</taxon>
        <taxon>Cucurbitales</taxon>
        <taxon>Cucurbitaceae</taxon>
        <taxon>Benincaseae</taxon>
        <taxon>Cucumis</taxon>
    </lineage>
</organism>
<reference evidence="1 2" key="3">
    <citation type="journal article" date="2010" name="BMC Genomics">
        <title>Transcriptome sequencing and comparative analysis of cucumber flowers with different sex types.</title>
        <authorList>
            <person name="Guo S."/>
            <person name="Zheng Y."/>
            <person name="Joung J.G."/>
            <person name="Liu S."/>
            <person name="Zhang Z."/>
            <person name="Crasta O.R."/>
            <person name="Sobral B.W."/>
            <person name="Xu Y."/>
            <person name="Huang S."/>
            <person name="Fei Z."/>
        </authorList>
    </citation>
    <scope>NUCLEOTIDE SEQUENCE [LARGE SCALE GENOMIC DNA]</scope>
    <source>
        <strain evidence="2">cv. 9930</strain>
    </source>
</reference>
<reference evidence="1 2" key="2">
    <citation type="journal article" date="2009" name="PLoS ONE">
        <title>An integrated genetic and cytogenetic map of the cucumber genome.</title>
        <authorList>
            <person name="Ren Y."/>
            <person name="Zhang Z."/>
            <person name="Liu J."/>
            <person name="Staub J.E."/>
            <person name="Han Y."/>
            <person name="Cheng Z."/>
            <person name="Li X."/>
            <person name="Lu J."/>
            <person name="Miao H."/>
            <person name="Kang H."/>
            <person name="Xie B."/>
            <person name="Gu X."/>
            <person name="Wang X."/>
            <person name="Du Y."/>
            <person name="Jin W."/>
            <person name="Huang S."/>
        </authorList>
    </citation>
    <scope>NUCLEOTIDE SEQUENCE [LARGE SCALE GENOMIC DNA]</scope>
    <source>
        <strain evidence="2">cv. 9930</strain>
    </source>
</reference>
<proteinExistence type="predicted"/>
<dbReference type="Gramene" id="KGN48955">
    <property type="protein sequence ID" value="KGN48955"/>
    <property type="gene ID" value="Csa_6G507285"/>
</dbReference>
<reference evidence="1 2" key="4">
    <citation type="journal article" date="2011" name="BMC Genomics">
        <title>RNA-Seq improves annotation of protein-coding genes in the cucumber genome.</title>
        <authorList>
            <person name="Li Z."/>
            <person name="Zhang Z."/>
            <person name="Yan P."/>
            <person name="Huang S."/>
            <person name="Fei Z."/>
            <person name="Lin K."/>
        </authorList>
    </citation>
    <scope>NUCLEOTIDE SEQUENCE [LARGE SCALE GENOMIC DNA]</scope>
    <source>
        <strain evidence="2">cv. 9930</strain>
    </source>
</reference>